<comment type="cofactor">
    <cofactor evidence="1 5">
        <name>FAD</name>
        <dbReference type="ChEBI" id="CHEBI:57692"/>
    </cofactor>
</comment>
<keyword evidence="4 5" id="KW-0274">FAD</keyword>
<dbReference type="InterPro" id="IPR000172">
    <property type="entry name" value="GMC_OxRdtase_N"/>
</dbReference>
<keyword evidence="7" id="KW-0614">Plasmid</keyword>
<protein>
    <submittedName>
        <fullName evidence="7">Glucose-methanol-choline oxidoreductase</fullName>
    </submittedName>
</protein>
<keyword evidence="3" id="KW-0285">Flavoprotein</keyword>
<dbReference type="KEGG" id="cman:A9D14_14485"/>
<sequence length="555" mass="60199">MTHSFDYIVIGSGSAGSVLANRLSADPTISLALIEAGPSDRKWPVNIKTIMPVGNIFLIPHARYNWQQQLSGGDAIDGRVIGFPRGKLFGGCSAINGGVYIRGQEEDYAGWVQAGNPGWGWDDVLPVFKRLENYHGPDKSWHGRGAELDVEKPASFNPITAAIIDAAVEAGHFRNEDFASERKDGFGRYDLNQRRGTRLSAARAFLHPALGRPNLSVFDETLVRRIIINDGRATGIEIEREGKREIMTAKSEVLVSAGATNSPHLLMLSGIGDRDDLVKVGVEPAHHLPGVGAHLQDHPTVHISVENPTGESYANSRSALARNAFAPFIYALKREGMFASNVAECGGFVCTDGSGRPDIQMTFLVGLKGNARVVPSDHGFMALIQLLRPNSEGRVRLASNRAEDKPIIEPNFFDDPRDMATLIAGFREARRIFAQPALAAMRGKEIEPGAEHLSDEALDKALRKIVNTAYHPTGTCKMGPASDPLAVVDDRLRVHGIDGLRVIDASVMPSIISGNTSAPTMMIAQRAADFILEERKSHNSQAAETVRVAETELQS</sequence>
<dbReference type="PANTHER" id="PTHR11552:SF147">
    <property type="entry name" value="CHOLINE DEHYDROGENASE, MITOCHONDRIAL"/>
    <property type="match status" value="1"/>
</dbReference>
<dbReference type="InterPro" id="IPR007867">
    <property type="entry name" value="GMC_OxRtase_C"/>
</dbReference>
<keyword evidence="8" id="KW-1185">Reference proteome</keyword>
<proteinExistence type="inferred from homology"/>
<dbReference type="Gene3D" id="3.50.50.60">
    <property type="entry name" value="FAD/NAD(P)-binding domain"/>
    <property type="match status" value="1"/>
</dbReference>
<dbReference type="GO" id="GO:0050660">
    <property type="term" value="F:flavin adenine dinucleotide binding"/>
    <property type="evidence" value="ECO:0007669"/>
    <property type="project" value="InterPro"/>
</dbReference>
<dbReference type="AlphaFoldDB" id="A0A1Z1FFT6"/>
<dbReference type="PIRSF" id="PIRSF000137">
    <property type="entry name" value="Alcohol_oxidase"/>
    <property type="match status" value="1"/>
</dbReference>
<evidence type="ECO:0000256" key="3">
    <source>
        <dbReference type="ARBA" id="ARBA00022630"/>
    </source>
</evidence>
<dbReference type="Pfam" id="PF05199">
    <property type="entry name" value="GMC_oxred_C"/>
    <property type="match status" value="1"/>
</dbReference>
<dbReference type="PROSITE" id="PS00624">
    <property type="entry name" value="GMC_OXRED_2"/>
    <property type="match status" value="1"/>
</dbReference>
<dbReference type="PANTHER" id="PTHR11552">
    <property type="entry name" value="GLUCOSE-METHANOL-CHOLINE GMC OXIDOREDUCTASE"/>
    <property type="match status" value="1"/>
</dbReference>
<dbReference type="GO" id="GO:0016614">
    <property type="term" value="F:oxidoreductase activity, acting on CH-OH group of donors"/>
    <property type="evidence" value="ECO:0007669"/>
    <property type="project" value="InterPro"/>
</dbReference>
<evidence type="ECO:0000259" key="6">
    <source>
        <dbReference type="PROSITE" id="PS00624"/>
    </source>
</evidence>
<dbReference type="Proteomes" id="UP000195807">
    <property type="component" value="Plasmid pCME4A9I"/>
</dbReference>
<dbReference type="SUPFAM" id="SSF51905">
    <property type="entry name" value="FAD/NAD(P)-binding domain"/>
    <property type="match status" value="1"/>
</dbReference>
<dbReference type="EMBL" id="CP019603">
    <property type="protein sequence ID" value="ARU17596.1"/>
    <property type="molecule type" value="Genomic_DNA"/>
</dbReference>
<dbReference type="Gene3D" id="3.30.410.40">
    <property type="match status" value="1"/>
</dbReference>
<geneLocation type="plasmid" evidence="8">
    <name>pcme4a9i</name>
</geneLocation>
<evidence type="ECO:0000256" key="5">
    <source>
        <dbReference type="PIRSR" id="PIRSR000137-2"/>
    </source>
</evidence>
<evidence type="ECO:0000256" key="2">
    <source>
        <dbReference type="ARBA" id="ARBA00010790"/>
    </source>
</evidence>
<reference evidence="7" key="1">
    <citation type="submission" date="2017-01" db="EMBL/GenBank/DDBJ databases">
        <title>Complete genome sequence of esterase-producing bacterium Croceicoccus marinus E4A9.</title>
        <authorList>
            <person name="Wu Y.-H."/>
            <person name="Cheng H."/>
            <person name="Xu L."/>
            <person name="Huo Y.-Y."/>
            <person name="Wang C.-S."/>
            <person name="Xu X.-W."/>
        </authorList>
    </citation>
    <scope>NUCLEOTIDE SEQUENCE [LARGE SCALE GENOMIC DNA]</scope>
    <source>
        <strain evidence="7">E4A9</strain>
        <plasmid evidence="7">pCME4A9I</plasmid>
    </source>
</reference>
<evidence type="ECO:0000256" key="4">
    <source>
        <dbReference type="ARBA" id="ARBA00022827"/>
    </source>
</evidence>
<feature type="binding site" evidence="5">
    <location>
        <position position="223"/>
    </location>
    <ligand>
        <name>FAD</name>
        <dbReference type="ChEBI" id="CHEBI:57692"/>
    </ligand>
</feature>
<dbReference type="RefSeq" id="WP_066849409.1">
    <property type="nucleotide sequence ID" value="NZ_CP019603.1"/>
</dbReference>
<dbReference type="InterPro" id="IPR012132">
    <property type="entry name" value="GMC_OxRdtase"/>
</dbReference>
<organism evidence="7 8">
    <name type="scientific">Croceicoccus marinus</name>
    <dbReference type="NCBI Taxonomy" id="450378"/>
    <lineage>
        <taxon>Bacteria</taxon>
        <taxon>Pseudomonadati</taxon>
        <taxon>Pseudomonadota</taxon>
        <taxon>Alphaproteobacteria</taxon>
        <taxon>Sphingomonadales</taxon>
        <taxon>Erythrobacteraceae</taxon>
        <taxon>Croceicoccus</taxon>
    </lineage>
</organism>
<dbReference type="InterPro" id="IPR036188">
    <property type="entry name" value="FAD/NAD-bd_sf"/>
</dbReference>
<accession>A0A1Z1FFT6</accession>
<name>A0A1Z1FFT6_9SPHN</name>
<feature type="domain" description="Glucose-methanol-choline oxidoreductase N-terminal" evidence="6">
    <location>
        <begin position="258"/>
        <end position="272"/>
    </location>
</feature>
<feature type="binding site" evidence="5">
    <location>
        <begin position="96"/>
        <end position="99"/>
    </location>
    <ligand>
        <name>FAD</name>
        <dbReference type="ChEBI" id="CHEBI:57692"/>
    </ligand>
</feature>
<evidence type="ECO:0000256" key="1">
    <source>
        <dbReference type="ARBA" id="ARBA00001974"/>
    </source>
</evidence>
<evidence type="ECO:0000313" key="7">
    <source>
        <dbReference type="EMBL" id="ARU17596.1"/>
    </source>
</evidence>
<evidence type="ECO:0000313" key="8">
    <source>
        <dbReference type="Proteomes" id="UP000195807"/>
    </source>
</evidence>
<dbReference type="OrthoDB" id="9785276at2"/>
<dbReference type="Pfam" id="PF00732">
    <property type="entry name" value="GMC_oxred_N"/>
    <property type="match status" value="1"/>
</dbReference>
<dbReference type="SUPFAM" id="SSF54373">
    <property type="entry name" value="FAD-linked reductases, C-terminal domain"/>
    <property type="match status" value="1"/>
</dbReference>
<gene>
    <name evidence="7" type="ORF">A9D14_14485</name>
</gene>
<dbReference type="STRING" id="450378.GCA_001661675_02910"/>
<comment type="similarity">
    <text evidence="2">Belongs to the GMC oxidoreductase family.</text>
</comment>